<comment type="caution">
    <text evidence="1">The sequence shown here is derived from an EMBL/GenBank/DDBJ whole genome shotgun (WGS) entry which is preliminary data.</text>
</comment>
<evidence type="ECO:0000313" key="1">
    <source>
        <dbReference type="EMBL" id="KAJ7752677.1"/>
    </source>
</evidence>
<dbReference type="AlphaFoldDB" id="A0AAD7NAL6"/>
<evidence type="ECO:0008006" key="3">
    <source>
        <dbReference type="Google" id="ProtNLM"/>
    </source>
</evidence>
<dbReference type="Proteomes" id="UP001215598">
    <property type="component" value="Unassembled WGS sequence"/>
</dbReference>
<evidence type="ECO:0000313" key="2">
    <source>
        <dbReference type="Proteomes" id="UP001215598"/>
    </source>
</evidence>
<dbReference type="InterPro" id="IPR032675">
    <property type="entry name" value="LRR_dom_sf"/>
</dbReference>
<protein>
    <recommendedName>
        <fullName evidence="3">F-box domain-containing protein</fullName>
    </recommendedName>
</protein>
<reference evidence="1" key="1">
    <citation type="submission" date="2023-03" db="EMBL/GenBank/DDBJ databases">
        <title>Massive genome expansion in bonnet fungi (Mycena s.s.) driven by repeated elements and novel gene families across ecological guilds.</title>
        <authorList>
            <consortium name="Lawrence Berkeley National Laboratory"/>
            <person name="Harder C.B."/>
            <person name="Miyauchi S."/>
            <person name="Viragh M."/>
            <person name="Kuo A."/>
            <person name="Thoen E."/>
            <person name="Andreopoulos B."/>
            <person name="Lu D."/>
            <person name="Skrede I."/>
            <person name="Drula E."/>
            <person name="Henrissat B."/>
            <person name="Morin E."/>
            <person name="Kohler A."/>
            <person name="Barry K."/>
            <person name="LaButti K."/>
            <person name="Morin E."/>
            <person name="Salamov A."/>
            <person name="Lipzen A."/>
            <person name="Mereny Z."/>
            <person name="Hegedus B."/>
            <person name="Baldrian P."/>
            <person name="Stursova M."/>
            <person name="Weitz H."/>
            <person name="Taylor A."/>
            <person name="Grigoriev I.V."/>
            <person name="Nagy L.G."/>
            <person name="Martin F."/>
            <person name="Kauserud H."/>
        </authorList>
    </citation>
    <scope>NUCLEOTIDE SEQUENCE</scope>
    <source>
        <strain evidence="1">CBHHK182m</strain>
    </source>
</reference>
<dbReference type="Gene3D" id="3.80.10.10">
    <property type="entry name" value="Ribonuclease Inhibitor"/>
    <property type="match status" value="1"/>
</dbReference>
<proteinExistence type="predicted"/>
<sequence>MGIQSLALELLELVFQNARDSQSTRLVQLYLRTTILLVCRRWCRVVYGNQEWWKTVWLTRFMPTHYMVFALRQAPPGIFELIIDGIDYTAQAAAPPLGKRFKCPPATIFLRKIEVLLPAYLPSAKAFRVHGLTRGQWRQLSALAVAHSSRNLHNLSFEVEDYYGEWIDVDDIALAGWTGLRSLTLAGTNPLPTGLDVYSNLTVLKLARLWKFDVDVKFLLSIFTETRGLVMLELNEVECCRNADVSTAHVTLPSLAHLRLIYIDDSCPFVLRYLRLPSLQSFSVEAGGLNSASTLLCACQHFLCYLTEVELQASNHCTSNTFWSTLRDISSLDISRSGFEVSGSLFQASAENAIRWPQLRHLRLPHPISREDVVELAAHVSSPITTLCVICPTEGFRFKRKLVAWYFEDGVLDGRSPANFEREEIGRWEMG</sequence>
<name>A0AAD7NAL6_9AGAR</name>
<accession>A0AAD7NAL6</accession>
<gene>
    <name evidence="1" type="ORF">B0H16DRAFT_1723600</name>
</gene>
<dbReference type="EMBL" id="JARKIB010000058">
    <property type="protein sequence ID" value="KAJ7752677.1"/>
    <property type="molecule type" value="Genomic_DNA"/>
</dbReference>
<organism evidence="1 2">
    <name type="scientific">Mycena metata</name>
    <dbReference type="NCBI Taxonomy" id="1033252"/>
    <lineage>
        <taxon>Eukaryota</taxon>
        <taxon>Fungi</taxon>
        <taxon>Dikarya</taxon>
        <taxon>Basidiomycota</taxon>
        <taxon>Agaricomycotina</taxon>
        <taxon>Agaricomycetes</taxon>
        <taxon>Agaricomycetidae</taxon>
        <taxon>Agaricales</taxon>
        <taxon>Marasmiineae</taxon>
        <taxon>Mycenaceae</taxon>
        <taxon>Mycena</taxon>
    </lineage>
</organism>
<dbReference type="SUPFAM" id="SSF52047">
    <property type="entry name" value="RNI-like"/>
    <property type="match status" value="1"/>
</dbReference>
<keyword evidence="2" id="KW-1185">Reference proteome</keyword>